<reference evidence="3" key="2">
    <citation type="submission" date="2015-01" db="EMBL/GenBank/DDBJ databases">
        <title>Evolutionary Origins and Diversification of the Mycorrhizal Mutualists.</title>
        <authorList>
            <consortium name="DOE Joint Genome Institute"/>
            <consortium name="Mycorrhizal Genomics Consortium"/>
            <person name="Kohler A."/>
            <person name="Kuo A."/>
            <person name="Nagy L.G."/>
            <person name="Floudas D."/>
            <person name="Copeland A."/>
            <person name="Barry K.W."/>
            <person name="Cichocki N."/>
            <person name="Veneault-Fourrey C."/>
            <person name="LaButti K."/>
            <person name="Lindquist E.A."/>
            <person name="Lipzen A."/>
            <person name="Lundell T."/>
            <person name="Morin E."/>
            <person name="Murat C."/>
            <person name="Riley R."/>
            <person name="Ohm R."/>
            <person name="Sun H."/>
            <person name="Tunlid A."/>
            <person name="Henrissat B."/>
            <person name="Grigoriev I.V."/>
            <person name="Hibbett D.S."/>
            <person name="Martin F."/>
        </authorList>
    </citation>
    <scope>NUCLEOTIDE SEQUENCE [LARGE SCALE GENOMIC DNA]</scope>
    <source>
        <strain evidence="3">LaAM-08-1</strain>
    </source>
</reference>
<sequence length="130" mass="14257">MVDVENLNIVTRGGAKKNGGLLGSDIVVPKRVSTLRGVKFQNGWRTLHGVRYRSPDISSPTTSFKEMNAEWRGSASSQRGSARKNGGQWRSVRKGSKITPFTGFKGTKRQHCISGIHKSSRSAMETPPET</sequence>
<name>A0A0C9WVU8_9AGAR</name>
<evidence type="ECO:0000313" key="2">
    <source>
        <dbReference type="EMBL" id="KIJ96670.1"/>
    </source>
</evidence>
<dbReference type="AlphaFoldDB" id="A0A0C9WVU8"/>
<dbReference type="Proteomes" id="UP000054477">
    <property type="component" value="Unassembled WGS sequence"/>
</dbReference>
<gene>
    <name evidence="2" type="ORF">K443DRAFT_276230</name>
</gene>
<dbReference type="HOGENOM" id="CLU_1938502_0_0_1"/>
<organism evidence="2 3">
    <name type="scientific">Laccaria amethystina LaAM-08-1</name>
    <dbReference type="NCBI Taxonomy" id="1095629"/>
    <lineage>
        <taxon>Eukaryota</taxon>
        <taxon>Fungi</taxon>
        <taxon>Dikarya</taxon>
        <taxon>Basidiomycota</taxon>
        <taxon>Agaricomycotina</taxon>
        <taxon>Agaricomycetes</taxon>
        <taxon>Agaricomycetidae</taxon>
        <taxon>Agaricales</taxon>
        <taxon>Agaricineae</taxon>
        <taxon>Hydnangiaceae</taxon>
        <taxon>Laccaria</taxon>
    </lineage>
</organism>
<proteinExistence type="predicted"/>
<feature type="region of interest" description="Disordered" evidence="1">
    <location>
        <begin position="70"/>
        <end position="130"/>
    </location>
</feature>
<dbReference type="EMBL" id="KN838714">
    <property type="protein sequence ID" value="KIJ96670.1"/>
    <property type="molecule type" value="Genomic_DNA"/>
</dbReference>
<protein>
    <submittedName>
        <fullName evidence="2">Uncharacterized protein</fullName>
    </submittedName>
</protein>
<accession>A0A0C9WVU8</accession>
<evidence type="ECO:0000313" key="3">
    <source>
        <dbReference type="Proteomes" id="UP000054477"/>
    </source>
</evidence>
<evidence type="ECO:0000256" key="1">
    <source>
        <dbReference type="SAM" id="MobiDB-lite"/>
    </source>
</evidence>
<reference evidence="2 3" key="1">
    <citation type="submission" date="2014-04" db="EMBL/GenBank/DDBJ databases">
        <authorList>
            <consortium name="DOE Joint Genome Institute"/>
            <person name="Kuo A."/>
            <person name="Kohler A."/>
            <person name="Nagy L.G."/>
            <person name="Floudas D."/>
            <person name="Copeland A."/>
            <person name="Barry K.W."/>
            <person name="Cichocki N."/>
            <person name="Veneault-Fourrey C."/>
            <person name="LaButti K."/>
            <person name="Lindquist E.A."/>
            <person name="Lipzen A."/>
            <person name="Lundell T."/>
            <person name="Morin E."/>
            <person name="Murat C."/>
            <person name="Sun H."/>
            <person name="Tunlid A."/>
            <person name="Henrissat B."/>
            <person name="Grigoriev I.V."/>
            <person name="Hibbett D.S."/>
            <person name="Martin F."/>
            <person name="Nordberg H.P."/>
            <person name="Cantor M.N."/>
            <person name="Hua S.X."/>
        </authorList>
    </citation>
    <scope>NUCLEOTIDE SEQUENCE [LARGE SCALE GENOMIC DNA]</scope>
    <source>
        <strain evidence="2 3">LaAM-08-1</strain>
    </source>
</reference>
<keyword evidence="3" id="KW-1185">Reference proteome</keyword>